<evidence type="ECO:0000313" key="2">
    <source>
        <dbReference type="EMBL" id="KAJ4390067.1"/>
    </source>
</evidence>
<accession>A0A9W9CWS1</accession>
<proteinExistence type="predicted"/>
<dbReference type="GO" id="GO:0005666">
    <property type="term" value="C:RNA polymerase III complex"/>
    <property type="evidence" value="ECO:0007669"/>
    <property type="project" value="TreeGrafter"/>
</dbReference>
<feature type="region of interest" description="Disordered" evidence="1">
    <location>
        <begin position="172"/>
        <end position="213"/>
    </location>
</feature>
<dbReference type="EMBL" id="JAPEVB010000004">
    <property type="protein sequence ID" value="KAJ4390067.1"/>
    <property type="molecule type" value="Genomic_DNA"/>
</dbReference>
<dbReference type="PANTHER" id="PTHR12069:SF0">
    <property type="entry name" value="DNA-DIRECTED RNA POLYMERASE III SUBUNIT RPC5"/>
    <property type="match status" value="1"/>
</dbReference>
<feature type="compositionally biased region" description="Polar residues" evidence="1">
    <location>
        <begin position="176"/>
        <end position="199"/>
    </location>
</feature>
<keyword evidence="3" id="KW-1185">Reference proteome</keyword>
<organism evidence="2 3">
    <name type="scientific">Gnomoniopsis smithogilvyi</name>
    <dbReference type="NCBI Taxonomy" id="1191159"/>
    <lineage>
        <taxon>Eukaryota</taxon>
        <taxon>Fungi</taxon>
        <taxon>Dikarya</taxon>
        <taxon>Ascomycota</taxon>
        <taxon>Pezizomycotina</taxon>
        <taxon>Sordariomycetes</taxon>
        <taxon>Sordariomycetidae</taxon>
        <taxon>Diaporthales</taxon>
        <taxon>Gnomoniaceae</taxon>
        <taxon>Gnomoniopsis</taxon>
    </lineage>
</organism>
<evidence type="ECO:0000313" key="3">
    <source>
        <dbReference type="Proteomes" id="UP001140453"/>
    </source>
</evidence>
<feature type="compositionally biased region" description="Low complexity" evidence="1">
    <location>
        <begin position="548"/>
        <end position="594"/>
    </location>
</feature>
<dbReference type="AlphaFoldDB" id="A0A9W9CWS1"/>
<dbReference type="InterPro" id="IPR006886">
    <property type="entry name" value="RNA_pol_III_Rpc5"/>
</dbReference>
<dbReference type="PANTHER" id="PTHR12069">
    <property type="entry name" value="DNA-DIRECTED RNA POLYMERASES III 80 KDA POLYPEPTIDE RNA POLYMERASE III SUBUNIT 5"/>
    <property type="match status" value="1"/>
</dbReference>
<gene>
    <name evidence="2" type="ORF">N0V93_007540</name>
</gene>
<reference evidence="2" key="1">
    <citation type="submission" date="2022-10" db="EMBL/GenBank/DDBJ databases">
        <title>Tapping the CABI collections for fungal endophytes: first genome assemblies for Collariella, Neodidymelliopsis, Ascochyta clinopodiicola, Didymella pomorum, Didymosphaeria variabile, Neocosmospora piperis and Neocucurbitaria cava.</title>
        <authorList>
            <person name="Hill R."/>
        </authorList>
    </citation>
    <scope>NUCLEOTIDE SEQUENCE</scope>
    <source>
        <strain evidence="2">IMI 355082</strain>
    </source>
</reference>
<name>A0A9W9CWS1_9PEZI</name>
<dbReference type="OrthoDB" id="340681at2759"/>
<protein>
    <submittedName>
        <fullName evidence="2">Uncharacterized protein</fullName>
    </submittedName>
</protein>
<feature type="compositionally biased region" description="Basic and acidic residues" evidence="1">
    <location>
        <begin position="23"/>
        <end position="32"/>
    </location>
</feature>
<feature type="region of interest" description="Disordered" evidence="1">
    <location>
        <begin position="23"/>
        <end position="52"/>
    </location>
</feature>
<feature type="region of interest" description="Disordered" evidence="1">
    <location>
        <begin position="537"/>
        <end position="601"/>
    </location>
</feature>
<sequence>MWCCLRRRRQSLDDDRPEKFRELEAMPQRRDLSTMPPRRNLAAMPPGRRETVRATTEFKWPPRIGDAALPPKLAHFQHTQTPSMSDMSPEKEAALGSPTSFHFAPEAPVYREQEYHISPQVSSVMLSQEYKRGQEAALPDLAELPPNELVPQQVHELAGPTATLTFHHELEGSPDTLRSTRSPTPTNPALSAHSSQTLPANPPRHISSASDDDDPVVATYQILLKPSKSAQHNLTILEAPNKIDPKKDRAPLELRTKPGTGMFEVDFPLDHSAAYDRNKGLNWGTALQKSTEAKKGGSHGLAGGFGVGAPPARAPRGGRGADTIDYGMEWTEALRRDMVLRTQTLGGQTPDAGAESGYMVAVFAGGNLHLTSASSLIHLRPQPHHIDAASEQERNARGISAGGAGSAPTKEAARAIHMTIKQSKDGGDDELVQETMADRLKKVQTETWRKMRYVHDESSDAWAMSEEVLYLDDAAKGKEAEGAGGHAAAELADKVAALSTGWREVSMLETTSGIQNPEAGLKVEISDDEIAGIAPAAASKSKGKGKATDAGVASASKAASKAKATASSSATTTTTRGKRSSTTTNNTAKASPSTKAKKSKS</sequence>
<dbReference type="Proteomes" id="UP001140453">
    <property type="component" value="Unassembled WGS sequence"/>
</dbReference>
<dbReference type="Pfam" id="PF04801">
    <property type="entry name" value="RPC5"/>
    <property type="match status" value="1"/>
</dbReference>
<dbReference type="GO" id="GO:0042797">
    <property type="term" value="P:tRNA transcription by RNA polymerase III"/>
    <property type="evidence" value="ECO:0007669"/>
    <property type="project" value="TreeGrafter"/>
</dbReference>
<evidence type="ECO:0000256" key="1">
    <source>
        <dbReference type="SAM" id="MobiDB-lite"/>
    </source>
</evidence>
<comment type="caution">
    <text evidence="2">The sequence shown here is derived from an EMBL/GenBank/DDBJ whole genome shotgun (WGS) entry which is preliminary data.</text>
</comment>